<dbReference type="GO" id="GO:0005886">
    <property type="term" value="C:plasma membrane"/>
    <property type="evidence" value="ECO:0007669"/>
    <property type="project" value="UniProtKB-SubCell"/>
</dbReference>
<keyword evidence="2 3" id="KW-0961">Cell wall biogenesis/degradation</keyword>
<dbReference type="AlphaFoldDB" id="A0A4Z0C8M1"/>
<dbReference type="EMBL" id="SMLM01000001">
    <property type="protein sequence ID" value="TFZ07242.1"/>
    <property type="molecule type" value="Genomic_DNA"/>
</dbReference>
<dbReference type="Pfam" id="PF03330">
    <property type="entry name" value="DPBB_1"/>
    <property type="match status" value="1"/>
</dbReference>
<protein>
    <recommendedName>
        <fullName evidence="3">Endolytic peptidoglycan transglycosylase RlpA</fullName>
        <ecNumber evidence="3">4.2.2.-</ecNumber>
    </recommendedName>
</protein>
<dbReference type="InterPro" id="IPR034718">
    <property type="entry name" value="RlpA"/>
</dbReference>
<gene>
    <name evidence="3" type="primary">rlpA</name>
    <name evidence="7" type="ORF">EZ313_11745</name>
</gene>
<dbReference type="InterPro" id="IPR009009">
    <property type="entry name" value="RlpA-like_DPBB"/>
</dbReference>
<dbReference type="Proteomes" id="UP000298180">
    <property type="component" value="Unassembled WGS sequence"/>
</dbReference>
<evidence type="ECO:0000256" key="1">
    <source>
        <dbReference type="ARBA" id="ARBA00023239"/>
    </source>
</evidence>
<dbReference type="OrthoDB" id="9779128at2"/>
<keyword evidence="3" id="KW-0564">Palmitate</keyword>
<accession>A0A4Z0C8M1</accession>
<dbReference type="PROSITE" id="PS51257">
    <property type="entry name" value="PROKAR_LIPOPROTEIN"/>
    <property type="match status" value="1"/>
</dbReference>
<sequence>MRSGLLRLPAALVLAAALSGCAIPLPHTVDEETQEAVQEAVPESVSPSVGAELQRGIASWYGLPFHGRRTASGERFDMTAMTAAHPTLPFGTHVKVRSLENGREVTVRINDRGPFTKGRIIDLSHAAARAIGLLSRGTKAVSLSVVEPRDAIR</sequence>
<keyword evidence="1 3" id="KW-0456">Lyase</keyword>
<dbReference type="PANTHER" id="PTHR34183:SF1">
    <property type="entry name" value="ENDOLYTIC PEPTIDOGLYCAN TRANSGLYCOSYLASE RLPA"/>
    <property type="match status" value="1"/>
</dbReference>
<evidence type="ECO:0000256" key="5">
    <source>
        <dbReference type="SAM" id="SignalP"/>
    </source>
</evidence>
<comment type="function">
    <text evidence="3">Lytic transglycosylase with a strong preference for naked glycan strands that lack stem peptides.</text>
</comment>
<comment type="similarity">
    <text evidence="3 4">Belongs to the RlpA family.</text>
</comment>
<feature type="domain" description="RlpA-like protein double-psi beta-barrel" evidence="6">
    <location>
        <begin position="55"/>
        <end position="141"/>
    </location>
</feature>
<feature type="signal peptide" evidence="5">
    <location>
        <begin position="1"/>
        <end position="22"/>
    </location>
</feature>
<dbReference type="HAMAP" id="MF_02071">
    <property type="entry name" value="RlpA"/>
    <property type="match status" value="1"/>
</dbReference>
<evidence type="ECO:0000256" key="3">
    <source>
        <dbReference type="HAMAP-Rule" id="MF_02071"/>
    </source>
</evidence>
<name>A0A4Z0C8M1_9BURK</name>
<dbReference type="RefSeq" id="WP_135263323.1">
    <property type="nucleotide sequence ID" value="NZ_SMLM01000001.1"/>
</dbReference>
<comment type="caution">
    <text evidence="7">The sequence shown here is derived from an EMBL/GenBank/DDBJ whole genome shotgun (WGS) entry which is preliminary data.</text>
</comment>
<keyword evidence="3" id="KW-1003">Cell membrane</keyword>
<evidence type="ECO:0000313" key="8">
    <source>
        <dbReference type="Proteomes" id="UP000298180"/>
    </source>
</evidence>
<keyword evidence="3" id="KW-0449">Lipoprotein</keyword>
<keyword evidence="3" id="KW-0472">Membrane</keyword>
<keyword evidence="5" id="KW-0732">Signal</keyword>
<evidence type="ECO:0000256" key="2">
    <source>
        <dbReference type="ARBA" id="ARBA00023316"/>
    </source>
</evidence>
<dbReference type="CDD" id="cd22268">
    <property type="entry name" value="DPBB_RlpA-like"/>
    <property type="match status" value="1"/>
</dbReference>
<dbReference type="Gene3D" id="2.40.40.10">
    <property type="entry name" value="RlpA-like domain"/>
    <property type="match status" value="1"/>
</dbReference>
<feature type="chain" id="PRO_5021520355" description="Endolytic peptidoglycan transglycosylase RlpA" evidence="5">
    <location>
        <begin position="23"/>
        <end position="153"/>
    </location>
</feature>
<evidence type="ECO:0000259" key="6">
    <source>
        <dbReference type="Pfam" id="PF03330"/>
    </source>
</evidence>
<dbReference type="EC" id="4.2.2.-" evidence="3"/>
<dbReference type="GO" id="GO:0000270">
    <property type="term" value="P:peptidoglycan metabolic process"/>
    <property type="evidence" value="ECO:0007669"/>
    <property type="project" value="UniProtKB-UniRule"/>
</dbReference>
<reference evidence="7 8" key="1">
    <citation type="submission" date="2019-03" db="EMBL/GenBank/DDBJ databases">
        <title>Ramlibacter henchirensis DSM 14656, whole genome shotgun sequence.</title>
        <authorList>
            <person name="Zhang X."/>
            <person name="Feng G."/>
            <person name="Zhu H."/>
        </authorList>
    </citation>
    <scope>NUCLEOTIDE SEQUENCE [LARGE SCALE GENOMIC DNA]</scope>
    <source>
        <strain evidence="7 8">DSM 14656</strain>
    </source>
</reference>
<evidence type="ECO:0000256" key="4">
    <source>
        <dbReference type="RuleBase" id="RU003495"/>
    </source>
</evidence>
<keyword evidence="8" id="KW-1185">Reference proteome</keyword>
<proteinExistence type="inferred from homology"/>
<dbReference type="NCBIfam" id="TIGR00413">
    <property type="entry name" value="rlpA"/>
    <property type="match status" value="1"/>
</dbReference>
<evidence type="ECO:0000313" key="7">
    <source>
        <dbReference type="EMBL" id="TFZ07242.1"/>
    </source>
</evidence>
<dbReference type="SUPFAM" id="SSF50685">
    <property type="entry name" value="Barwin-like endoglucanases"/>
    <property type="match status" value="1"/>
</dbReference>
<comment type="subcellular location">
    <subcellularLocation>
        <location evidence="3">Cell membrane</location>
        <topology evidence="3">Lipid-anchor</topology>
    </subcellularLocation>
</comment>
<organism evidence="7 8">
    <name type="scientific">Ramlibacter henchirensis</name>
    <dbReference type="NCBI Taxonomy" id="204072"/>
    <lineage>
        <taxon>Bacteria</taxon>
        <taxon>Pseudomonadati</taxon>
        <taxon>Pseudomonadota</taxon>
        <taxon>Betaproteobacteria</taxon>
        <taxon>Burkholderiales</taxon>
        <taxon>Comamonadaceae</taxon>
        <taxon>Ramlibacter</taxon>
    </lineage>
</organism>
<dbReference type="GO" id="GO:0071555">
    <property type="term" value="P:cell wall organization"/>
    <property type="evidence" value="ECO:0007669"/>
    <property type="project" value="UniProtKB-KW"/>
</dbReference>
<dbReference type="GO" id="GO:0008932">
    <property type="term" value="F:lytic endotransglycosylase activity"/>
    <property type="evidence" value="ECO:0007669"/>
    <property type="project" value="UniProtKB-UniRule"/>
</dbReference>
<dbReference type="PANTHER" id="PTHR34183">
    <property type="entry name" value="ENDOLYTIC PEPTIDOGLYCAN TRANSGLYCOSYLASE RLPA"/>
    <property type="match status" value="1"/>
</dbReference>
<dbReference type="InterPro" id="IPR012997">
    <property type="entry name" value="RplA"/>
</dbReference>
<dbReference type="InterPro" id="IPR036908">
    <property type="entry name" value="RlpA-like_sf"/>
</dbReference>